<proteinExistence type="predicted"/>
<sequence length="332" mass="37755">MIKTLTRLVLISALLTSSDAFSATLEQGQLLFNQKEYKQAKLVFSQLANKGDVHALYWLGVTQYESGQHMEAGDTFLKAAEMGSPWAMGILAGDNFNSNSPCGYLSWPCDSKWEEKAIDGWEKLAAQGDGKAVYAIKANRTDWWEYIPFYKYKKYREMYEATIPHGSYGLLSCSIGTCWENIEERRRYQRIAASNGYAPAMIDLYYALNETDIKQAEEWANKAINLGYAKAARTLYLVYSQGHGGIKQNSKKAYYYNRLSGILGGEEKESHKITHQLMFDDQGQLVKDADGQILFDVLITEEEQSELDKQVEEFAKDIKPNMFLDETSIELF</sequence>
<dbReference type="EMBL" id="AFWE01000103">
    <property type="protein sequence ID" value="EGU37713.1"/>
    <property type="molecule type" value="Genomic_DNA"/>
</dbReference>
<comment type="caution">
    <text evidence="2">The sequence shown here is derived from an EMBL/GenBank/DDBJ whole genome shotgun (WGS) entry which is preliminary data.</text>
</comment>
<feature type="signal peptide" evidence="1">
    <location>
        <begin position="1"/>
        <end position="22"/>
    </location>
</feature>
<evidence type="ECO:0000256" key="1">
    <source>
        <dbReference type="SAM" id="SignalP"/>
    </source>
</evidence>
<reference evidence="2 3" key="1">
    <citation type="journal article" date="2012" name="Int. J. Syst. Evol. Microbiol.">
        <title>Vibrio caribbeanicus sp. nov., isolated from the marine sponge Scleritoderma cyanea.</title>
        <authorList>
            <person name="Hoffmann M."/>
            <person name="Monday S.R."/>
            <person name="Allard M.W."/>
            <person name="Strain E.A."/>
            <person name="Whittaker P."/>
            <person name="Naum M."/>
            <person name="McCarthy P.J."/>
            <person name="Lopez J.V."/>
            <person name="Fischer M."/>
            <person name="Brown E.W."/>
        </authorList>
    </citation>
    <scope>NUCLEOTIDE SEQUENCE [LARGE SCALE GENOMIC DNA]</scope>
    <source>
        <strain evidence="2 3">LMG 19158</strain>
    </source>
</reference>
<dbReference type="InterPro" id="IPR011990">
    <property type="entry name" value="TPR-like_helical_dom_sf"/>
</dbReference>
<gene>
    <name evidence="2" type="ORF">VIS19158_11074</name>
</gene>
<dbReference type="RefSeq" id="WP_005595065.1">
    <property type="nucleotide sequence ID" value="NZ_AFWE01000103.1"/>
</dbReference>
<keyword evidence="1" id="KW-0732">Signal</keyword>
<evidence type="ECO:0000313" key="3">
    <source>
        <dbReference type="Proteomes" id="UP000004349"/>
    </source>
</evidence>
<name>F9RN35_9VIBR</name>
<evidence type="ECO:0000313" key="2">
    <source>
        <dbReference type="EMBL" id="EGU37713.1"/>
    </source>
</evidence>
<dbReference type="SUPFAM" id="SSF81901">
    <property type="entry name" value="HCP-like"/>
    <property type="match status" value="1"/>
</dbReference>
<dbReference type="Gene3D" id="1.25.40.10">
    <property type="entry name" value="Tetratricopeptide repeat domain"/>
    <property type="match status" value="1"/>
</dbReference>
<organism evidence="2 3">
    <name type="scientific">Vibrio scophthalmi LMG 19158</name>
    <dbReference type="NCBI Taxonomy" id="870967"/>
    <lineage>
        <taxon>Bacteria</taxon>
        <taxon>Pseudomonadati</taxon>
        <taxon>Pseudomonadota</taxon>
        <taxon>Gammaproteobacteria</taxon>
        <taxon>Vibrionales</taxon>
        <taxon>Vibrionaceae</taxon>
        <taxon>Vibrio</taxon>
    </lineage>
</organism>
<evidence type="ECO:0008006" key="4">
    <source>
        <dbReference type="Google" id="ProtNLM"/>
    </source>
</evidence>
<dbReference type="AlphaFoldDB" id="F9RN35"/>
<dbReference type="eggNOG" id="COG0790">
    <property type="taxonomic scope" value="Bacteria"/>
</dbReference>
<protein>
    <recommendedName>
        <fullName evidence="4">Sel1 repeat family protein</fullName>
    </recommendedName>
</protein>
<dbReference type="Proteomes" id="UP000004349">
    <property type="component" value="Unassembled WGS sequence"/>
</dbReference>
<accession>F9RN35</accession>
<feature type="chain" id="PRO_5003386816" description="Sel1 repeat family protein" evidence="1">
    <location>
        <begin position="23"/>
        <end position="332"/>
    </location>
</feature>